<dbReference type="RefSeq" id="WP_241448041.1">
    <property type="nucleotide sequence ID" value="NZ_JAKZHW010000002.1"/>
</dbReference>
<comment type="caution">
    <text evidence="3">The sequence shown here is derived from an EMBL/GenBank/DDBJ whole genome shotgun (WGS) entry which is preliminary data.</text>
</comment>
<name>A0ABS9VQB0_9SPHN</name>
<gene>
    <name evidence="3" type="ORF">LZ016_13845</name>
</gene>
<feature type="domain" description="Excalibur calcium-binding" evidence="2">
    <location>
        <begin position="30"/>
        <end position="66"/>
    </location>
</feature>
<protein>
    <submittedName>
        <fullName evidence="3">Excalibur calcium-binding domain-containing protein</fullName>
    </submittedName>
</protein>
<keyword evidence="4" id="KW-1185">Reference proteome</keyword>
<proteinExistence type="predicted"/>
<sequence length="72" mass="7470">MKGFGILAVLLGLAAVHFIRGGTITPGTAPFRNCAAARAAGPTPIFRGHPRWSDDLDADGDGRACEPLPGNR</sequence>
<accession>A0ABS9VQB0</accession>
<dbReference type="Pfam" id="PF05901">
    <property type="entry name" value="Excalibur"/>
    <property type="match status" value="1"/>
</dbReference>
<dbReference type="EMBL" id="JAKZHW010000002">
    <property type="protein sequence ID" value="MCH8617176.1"/>
    <property type="molecule type" value="Genomic_DNA"/>
</dbReference>
<dbReference type="SMART" id="SM00894">
    <property type="entry name" value="Excalibur"/>
    <property type="match status" value="1"/>
</dbReference>
<reference evidence="3 4" key="1">
    <citation type="submission" date="2022-03" db="EMBL/GenBank/DDBJ databases">
        <authorList>
            <person name="Jo J.-H."/>
            <person name="Im W.-T."/>
        </authorList>
    </citation>
    <scope>NUCLEOTIDE SEQUENCE [LARGE SCALE GENOMIC DNA]</scope>
    <source>
        <strain evidence="3 4">SM33</strain>
    </source>
</reference>
<evidence type="ECO:0000256" key="1">
    <source>
        <dbReference type="SAM" id="MobiDB-lite"/>
    </source>
</evidence>
<organism evidence="3 4">
    <name type="scientific">Sphingomonas telluris</name>
    <dbReference type="NCBI Taxonomy" id="2907998"/>
    <lineage>
        <taxon>Bacteria</taxon>
        <taxon>Pseudomonadati</taxon>
        <taxon>Pseudomonadota</taxon>
        <taxon>Alphaproteobacteria</taxon>
        <taxon>Sphingomonadales</taxon>
        <taxon>Sphingomonadaceae</taxon>
        <taxon>Sphingomonas</taxon>
    </lineage>
</organism>
<dbReference type="InterPro" id="IPR008613">
    <property type="entry name" value="Excalibur_Ca-bd_domain"/>
</dbReference>
<evidence type="ECO:0000313" key="3">
    <source>
        <dbReference type="EMBL" id="MCH8617176.1"/>
    </source>
</evidence>
<evidence type="ECO:0000259" key="2">
    <source>
        <dbReference type="SMART" id="SM00894"/>
    </source>
</evidence>
<evidence type="ECO:0000313" key="4">
    <source>
        <dbReference type="Proteomes" id="UP001203058"/>
    </source>
</evidence>
<feature type="region of interest" description="Disordered" evidence="1">
    <location>
        <begin position="45"/>
        <end position="72"/>
    </location>
</feature>
<dbReference type="Proteomes" id="UP001203058">
    <property type="component" value="Unassembled WGS sequence"/>
</dbReference>